<reference evidence="1 2" key="1">
    <citation type="submission" date="2015-04" db="EMBL/GenBank/DDBJ databases">
        <title>Complete genome sequence of Schizopora paradoxa KUC8140, a cosmopolitan wood degrader in East Asia.</title>
        <authorList>
            <consortium name="DOE Joint Genome Institute"/>
            <person name="Min B."/>
            <person name="Park H."/>
            <person name="Jang Y."/>
            <person name="Kim J.-J."/>
            <person name="Kim K.H."/>
            <person name="Pangilinan J."/>
            <person name="Lipzen A."/>
            <person name="Riley R."/>
            <person name="Grigoriev I.V."/>
            <person name="Spatafora J.W."/>
            <person name="Choi I.-G."/>
        </authorList>
    </citation>
    <scope>NUCLEOTIDE SEQUENCE [LARGE SCALE GENOMIC DNA]</scope>
    <source>
        <strain evidence="1 2">KUC8140</strain>
    </source>
</reference>
<keyword evidence="2" id="KW-1185">Reference proteome</keyword>
<dbReference type="AlphaFoldDB" id="A0A0H2R7A3"/>
<protein>
    <recommendedName>
        <fullName evidence="3">BTB domain-containing protein</fullName>
    </recommendedName>
</protein>
<evidence type="ECO:0000313" key="2">
    <source>
        <dbReference type="Proteomes" id="UP000053477"/>
    </source>
</evidence>
<organism evidence="1 2">
    <name type="scientific">Schizopora paradoxa</name>
    <dbReference type="NCBI Taxonomy" id="27342"/>
    <lineage>
        <taxon>Eukaryota</taxon>
        <taxon>Fungi</taxon>
        <taxon>Dikarya</taxon>
        <taxon>Basidiomycota</taxon>
        <taxon>Agaricomycotina</taxon>
        <taxon>Agaricomycetes</taxon>
        <taxon>Hymenochaetales</taxon>
        <taxon>Schizoporaceae</taxon>
        <taxon>Schizopora</taxon>
    </lineage>
</organism>
<accession>A0A0H2R7A3</accession>
<evidence type="ECO:0008006" key="3">
    <source>
        <dbReference type="Google" id="ProtNLM"/>
    </source>
</evidence>
<name>A0A0H2R7A3_9AGAM</name>
<dbReference type="OrthoDB" id="2746456at2759"/>
<dbReference type="InParanoid" id="A0A0H2R7A3"/>
<sequence length="316" mass="36057">MDVEDLSKLKKHEKLWFEDGNIVLATDVHLYCVHRGVLAWNSTVFKDMLELPSVGITSNSAADGIVIGDSWEGKPLVRMVGDRDEDVYHILMALYDIRFYSAHKPTTLPVFLSLIRMGTKYNFSYILDEISVHTKCAYPTDLHSMGDRSFRDLLIEYKDEDDLLLLAVAEQCDMKIILPLLYFDCAASPLENILKASKELNLRDSSFLKIIRGHEQVSSYSKQLGVVLFLPHQKCTPSCQTARMSLLAKYLKDPPNYPVHEILMGDELNDEEDLRASICDDCSEKSSEGVEAFRLEVWNSIPGMFELGTWDDYKRE</sequence>
<gene>
    <name evidence="1" type="ORF">SCHPADRAFT_836184</name>
</gene>
<evidence type="ECO:0000313" key="1">
    <source>
        <dbReference type="EMBL" id="KLO07729.1"/>
    </source>
</evidence>
<proteinExistence type="predicted"/>
<dbReference type="Proteomes" id="UP000053477">
    <property type="component" value="Unassembled WGS sequence"/>
</dbReference>
<dbReference type="EMBL" id="KQ086123">
    <property type="protein sequence ID" value="KLO07729.1"/>
    <property type="molecule type" value="Genomic_DNA"/>
</dbReference>